<keyword evidence="1" id="KW-1133">Transmembrane helix</keyword>
<keyword evidence="1" id="KW-0472">Membrane</keyword>
<organism evidence="2 3">
    <name type="scientific">Vasconcelosia minhoensis LEGE 07310</name>
    <dbReference type="NCBI Taxonomy" id="915328"/>
    <lineage>
        <taxon>Bacteria</taxon>
        <taxon>Bacillati</taxon>
        <taxon>Cyanobacteriota</taxon>
        <taxon>Cyanophyceae</taxon>
        <taxon>Nodosilineales</taxon>
        <taxon>Cymatolegaceae</taxon>
        <taxon>Vasconcelosia</taxon>
        <taxon>Vasconcelosia minhoensis</taxon>
    </lineage>
</organism>
<keyword evidence="3" id="KW-1185">Reference proteome</keyword>
<accession>A0A8J7AQL0</accession>
<comment type="caution">
    <text evidence="2">The sequence shown here is derived from an EMBL/GenBank/DDBJ whole genome shotgun (WGS) entry which is preliminary data.</text>
</comment>
<dbReference type="AlphaFoldDB" id="A0A8J7AQL0"/>
<reference evidence="2" key="1">
    <citation type="submission" date="2020-10" db="EMBL/GenBank/DDBJ databases">
        <authorList>
            <person name="Castelo-Branco R."/>
            <person name="Eusebio N."/>
            <person name="Adriana R."/>
            <person name="Vieira A."/>
            <person name="Brugerolle De Fraissinette N."/>
            <person name="Rezende De Castro R."/>
            <person name="Schneider M.P."/>
            <person name="Vasconcelos V."/>
            <person name="Leao P.N."/>
        </authorList>
    </citation>
    <scope>NUCLEOTIDE SEQUENCE</scope>
    <source>
        <strain evidence="2">LEGE 07310</strain>
    </source>
</reference>
<evidence type="ECO:0000256" key="1">
    <source>
        <dbReference type="SAM" id="Phobius"/>
    </source>
</evidence>
<proteinExistence type="predicted"/>
<feature type="transmembrane region" description="Helical" evidence="1">
    <location>
        <begin position="9"/>
        <end position="29"/>
    </location>
</feature>
<gene>
    <name evidence="2" type="ORF">IQ241_15235</name>
</gene>
<evidence type="ECO:0000313" key="2">
    <source>
        <dbReference type="EMBL" id="MBE9078631.1"/>
    </source>
</evidence>
<dbReference type="EMBL" id="JADEXG010000036">
    <property type="protein sequence ID" value="MBE9078631.1"/>
    <property type="molecule type" value="Genomic_DNA"/>
</dbReference>
<feature type="transmembrane region" description="Helical" evidence="1">
    <location>
        <begin position="35"/>
        <end position="54"/>
    </location>
</feature>
<dbReference type="RefSeq" id="WP_193908652.1">
    <property type="nucleotide sequence ID" value="NZ_JADEXG010000036.1"/>
</dbReference>
<keyword evidence="1" id="KW-0812">Transmembrane</keyword>
<name>A0A8J7AQL0_9CYAN</name>
<evidence type="ECO:0000313" key="3">
    <source>
        <dbReference type="Proteomes" id="UP000636505"/>
    </source>
</evidence>
<protein>
    <submittedName>
        <fullName evidence="2">Uncharacterized protein</fullName>
    </submittedName>
</protein>
<dbReference type="Proteomes" id="UP000636505">
    <property type="component" value="Unassembled WGS sequence"/>
</dbReference>
<sequence length="55" mass="5687">MYNTPQKDWLGSMVTAAIGAGVITSFAVSQGQNPFVGLGITAFAAAIAVTIDHYL</sequence>